<name>A0A166PCX1_9AGAM</name>
<evidence type="ECO:0000313" key="4">
    <source>
        <dbReference type="Proteomes" id="UP000076532"/>
    </source>
</evidence>
<dbReference type="AlphaFoldDB" id="A0A166PCX1"/>
<protein>
    <submittedName>
        <fullName evidence="3">Uncharacterized protein</fullName>
    </submittedName>
</protein>
<evidence type="ECO:0000313" key="2">
    <source>
        <dbReference type="EMBL" id="KZP20577.1"/>
    </source>
</evidence>
<keyword evidence="4" id="KW-1185">Reference proteome</keyword>
<accession>A0A166PCX1</accession>
<gene>
    <name evidence="3" type="ORF">FIBSPDRAFT_928930</name>
    <name evidence="2" type="ORF">FIBSPDRAFT_932239</name>
</gene>
<dbReference type="Proteomes" id="UP000076532">
    <property type="component" value="Unassembled WGS sequence"/>
</dbReference>
<feature type="compositionally biased region" description="Basic and acidic residues" evidence="1">
    <location>
        <begin position="67"/>
        <end position="93"/>
    </location>
</feature>
<reference evidence="3 4" key="1">
    <citation type="journal article" date="2016" name="Mol. Biol. Evol.">
        <title>Comparative Genomics of Early-Diverging Mushroom-Forming Fungi Provides Insights into the Origins of Lignocellulose Decay Capabilities.</title>
        <authorList>
            <person name="Nagy L.G."/>
            <person name="Riley R."/>
            <person name="Tritt A."/>
            <person name="Adam C."/>
            <person name="Daum C."/>
            <person name="Floudas D."/>
            <person name="Sun H."/>
            <person name="Yadav J.S."/>
            <person name="Pangilinan J."/>
            <person name="Larsson K.H."/>
            <person name="Matsuura K."/>
            <person name="Barry K."/>
            <person name="Labutti K."/>
            <person name="Kuo R."/>
            <person name="Ohm R.A."/>
            <person name="Bhattacharya S.S."/>
            <person name="Shirouzu T."/>
            <person name="Yoshinaga Y."/>
            <person name="Martin F.M."/>
            <person name="Grigoriev I.V."/>
            <person name="Hibbett D.S."/>
        </authorList>
    </citation>
    <scope>NUCLEOTIDE SEQUENCE [LARGE SCALE GENOMIC DNA]</scope>
    <source>
        <strain evidence="3 4">CBS 109695</strain>
    </source>
</reference>
<sequence>MPGSCNGLGIRPVQDEESVSIIWLSIAGHMAISHSKAPAPLRRLIRQPHNHHFARQRRVPIGPRTSTTREVKETVGIDERERKGTDSGRENRVEVTPYVHVHPAASPDRANARPRPPGVAPAAALVDAAALRVPSQRAAAAQPATGTPVPALVKRETTLMRHKGRAGRIRGRGKYDM</sequence>
<evidence type="ECO:0000313" key="3">
    <source>
        <dbReference type="EMBL" id="KZP25962.1"/>
    </source>
</evidence>
<feature type="region of interest" description="Disordered" evidence="1">
    <location>
        <begin position="63"/>
        <end position="94"/>
    </location>
</feature>
<organism evidence="3 4">
    <name type="scientific">Athelia psychrophila</name>
    <dbReference type="NCBI Taxonomy" id="1759441"/>
    <lineage>
        <taxon>Eukaryota</taxon>
        <taxon>Fungi</taxon>
        <taxon>Dikarya</taxon>
        <taxon>Basidiomycota</taxon>
        <taxon>Agaricomycotina</taxon>
        <taxon>Agaricomycetes</taxon>
        <taxon>Agaricomycetidae</taxon>
        <taxon>Atheliales</taxon>
        <taxon>Atheliaceae</taxon>
        <taxon>Athelia</taxon>
    </lineage>
</organism>
<evidence type="ECO:0000256" key="1">
    <source>
        <dbReference type="SAM" id="MobiDB-lite"/>
    </source>
</evidence>
<dbReference type="EMBL" id="KV417517">
    <property type="protein sequence ID" value="KZP25962.1"/>
    <property type="molecule type" value="Genomic_DNA"/>
</dbReference>
<dbReference type="EMBL" id="KV417554">
    <property type="protein sequence ID" value="KZP20577.1"/>
    <property type="molecule type" value="Genomic_DNA"/>
</dbReference>
<proteinExistence type="predicted"/>